<gene>
    <name evidence="3" type="ORF">Cvel_26785</name>
</gene>
<feature type="compositionally biased region" description="Pro residues" evidence="1">
    <location>
        <begin position="859"/>
        <end position="869"/>
    </location>
</feature>
<feature type="compositionally biased region" description="Low complexity" evidence="1">
    <location>
        <begin position="232"/>
        <end position="256"/>
    </location>
</feature>
<proteinExistence type="predicted"/>
<feature type="region of interest" description="Disordered" evidence="1">
    <location>
        <begin position="788"/>
        <end position="876"/>
    </location>
</feature>
<feature type="compositionally biased region" description="Basic and acidic residues" evidence="1">
    <location>
        <begin position="655"/>
        <end position="666"/>
    </location>
</feature>
<reference evidence="3" key="1">
    <citation type="submission" date="2014-11" db="EMBL/GenBank/DDBJ databases">
        <authorList>
            <person name="Otto D Thomas"/>
            <person name="Naeem Raeece"/>
        </authorList>
    </citation>
    <scope>NUCLEOTIDE SEQUENCE</scope>
</reference>
<evidence type="ECO:0000256" key="2">
    <source>
        <dbReference type="SAM" id="SignalP"/>
    </source>
</evidence>
<evidence type="ECO:0000313" key="3">
    <source>
        <dbReference type="EMBL" id="CEM42500.1"/>
    </source>
</evidence>
<feature type="compositionally biased region" description="Polar residues" evidence="1">
    <location>
        <begin position="523"/>
        <end position="555"/>
    </location>
</feature>
<feature type="region of interest" description="Disordered" evidence="1">
    <location>
        <begin position="655"/>
        <end position="776"/>
    </location>
</feature>
<feature type="region of interest" description="Disordered" evidence="1">
    <location>
        <begin position="357"/>
        <end position="428"/>
    </location>
</feature>
<organism evidence="3">
    <name type="scientific">Chromera velia CCMP2878</name>
    <dbReference type="NCBI Taxonomy" id="1169474"/>
    <lineage>
        <taxon>Eukaryota</taxon>
        <taxon>Sar</taxon>
        <taxon>Alveolata</taxon>
        <taxon>Colpodellida</taxon>
        <taxon>Chromeraceae</taxon>
        <taxon>Chromera</taxon>
    </lineage>
</organism>
<feature type="compositionally biased region" description="Polar residues" evidence="1">
    <location>
        <begin position="689"/>
        <end position="702"/>
    </location>
</feature>
<feature type="compositionally biased region" description="Polar residues" evidence="1">
    <location>
        <begin position="411"/>
        <end position="422"/>
    </location>
</feature>
<evidence type="ECO:0000256" key="1">
    <source>
        <dbReference type="SAM" id="MobiDB-lite"/>
    </source>
</evidence>
<feature type="region of interest" description="Disordered" evidence="1">
    <location>
        <begin position="198"/>
        <end position="295"/>
    </location>
</feature>
<feature type="region of interest" description="Disordered" evidence="1">
    <location>
        <begin position="491"/>
        <end position="640"/>
    </location>
</feature>
<name>A0A0G4HF49_9ALVE</name>
<feature type="compositionally biased region" description="Low complexity" evidence="1">
    <location>
        <begin position="505"/>
        <end position="515"/>
    </location>
</feature>
<feature type="chain" id="PRO_5005191756" evidence="2">
    <location>
        <begin position="22"/>
        <end position="876"/>
    </location>
</feature>
<feature type="compositionally biased region" description="Polar residues" evidence="1">
    <location>
        <begin position="24"/>
        <end position="38"/>
    </location>
</feature>
<dbReference type="AlphaFoldDB" id="A0A0G4HF49"/>
<feature type="compositionally biased region" description="Polar residues" evidence="1">
    <location>
        <begin position="728"/>
        <end position="745"/>
    </location>
</feature>
<feature type="compositionally biased region" description="Basic and acidic residues" evidence="1">
    <location>
        <begin position="757"/>
        <end position="774"/>
    </location>
</feature>
<feature type="region of interest" description="Disordered" evidence="1">
    <location>
        <begin position="24"/>
        <end position="71"/>
    </location>
</feature>
<sequence>MATRRVSAVLLAALRRRLLWMQTTHHQSEQTESPTDSGQQDDETPRDPCRAQEGVGINSYRSVQKERLKAQTTYRTRRLDLWRRNSKTEQEQSGALQGPFEREEASGRMFLDPLDEERAKGEGGEANEAEGRSGQSTIFHEGSRSCIPPPVIGVESEGRGVLGWQCPSSSTRDDCAIQSQSLNRGGTDQDAADLHEISGAQRSGSPPGGLSMRIQSSSIKPAAERKRTSSEGGSLSTHSGGQGGSTLSQSGCSGLSAATSRTQAHTTKYKSTHTPVSAPKVHSDYPDKRSTGIIPNRRHAPMASETVGESVRIPAENPDFKAGAVEGEEEAAGCVLASSVSSSGEWTAREIFKKANHSTTERRGKLLGRMGPASSSSSSAHRGEDKVTAFQSSSTRKFQERQIGGREELLGSNSQHNPSGPTGNRDLMMNHFGFLRAPVPAVEVGEGAIEGTLESCPACPQGGLGFGNSSSNIPGPSSSVAAHSVSSSSSAVAAAVKKGDRSRGHPPSSSRPLSGSRKRTGGVESSQPQETRTGGVESSQPQETRTGGVESSQPQETRKRTGGVESSQPQETRRECRKRSGQRGGGADCGTLNAASSFPESLSRGDSLKERGAAVTHSRQDISIDREREREAKMPACGDGGLCEEVSVFAEIELNADKRGRNEPGPRRRPNSAASLVLEPPAEIPSFFMASQTARPLQSGPPSANFDKIAASGRSSTPFGNASRRRPQSATVMRSNRPTSHSSPLSPAHRRGSSRTRQSEEATLRKESACRKQQETCVTVAQRCGTGLSIGSESRESCFRLHSQRSRPEDSQRTSVAPLKRHAQSESSSCSEQGAFPQGSFRDGDVHKNAPLVSSRFNPPSPSPCPPRPISTRKQN</sequence>
<feature type="region of interest" description="Disordered" evidence="1">
    <location>
        <begin position="83"/>
        <end position="152"/>
    </location>
</feature>
<feature type="compositionally biased region" description="Basic and acidic residues" evidence="1">
    <location>
        <begin position="281"/>
        <end position="290"/>
    </location>
</feature>
<dbReference type="EMBL" id="CDMZ01002465">
    <property type="protein sequence ID" value="CEM42500.1"/>
    <property type="molecule type" value="Genomic_DNA"/>
</dbReference>
<dbReference type="VEuPathDB" id="CryptoDB:Cvel_26785"/>
<accession>A0A0G4HF49</accession>
<keyword evidence="2" id="KW-0732">Signal</keyword>
<feature type="compositionally biased region" description="Polar residues" evidence="1">
    <location>
        <begin position="257"/>
        <end position="266"/>
    </location>
</feature>
<protein>
    <submittedName>
        <fullName evidence="3">Uncharacterized protein</fullName>
    </submittedName>
</protein>
<feature type="compositionally biased region" description="Basic and acidic residues" evidence="1">
    <location>
        <begin position="606"/>
        <end position="633"/>
    </location>
</feature>
<feature type="signal peptide" evidence="2">
    <location>
        <begin position="1"/>
        <end position="21"/>
    </location>
</feature>
<feature type="compositionally biased region" description="Basic and acidic residues" evidence="1">
    <location>
        <begin position="397"/>
        <end position="409"/>
    </location>
</feature>